<dbReference type="EMBL" id="AMQM01002691">
    <property type="status" value="NOT_ANNOTATED_CDS"/>
    <property type="molecule type" value="Genomic_DNA"/>
</dbReference>
<dbReference type="EnsemblMetazoa" id="HelroT190121">
    <property type="protein sequence ID" value="HelroP190121"/>
    <property type="gene ID" value="HelroG190121"/>
</dbReference>
<evidence type="ECO:0000313" key="6">
    <source>
        <dbReference type="EMBL" id="ESO10643.1"/>
    </source>
</evidence>
<dbReference type="InterPro" id="IPR002172">
    <property type="entry name" value="LDrepeatLR_classA_rpt"/>
</dbReference>
<feature type="compositionally biased region" description="Basic and acidic residues" evidence="3">
    <location>
        <begin position="14"/>
        <end position="23"/>
    </location>
</feature>
<dbReference type="FunFam" id="4.10.400.10:FF:000295">
    <property type="entry name" value="Low-density lipoprotein receptor, putative"/>
    <property type="match status" value="2"/>
</dbReference>
<keyword evidence="1 2" id="KW-1015">Disulfide bond</keyword>
<evidence type="ECO:0000313" key="8">
    <source>
        <dbReference type="Proteomes" id="UP000015101"/>
    </source>
</evidence>
<evidence type="ECO:0000313" key="7">
    <source>
        <dbReference type="EnsemblMetazoa" id="HelroP190121"/>
    </source>
</evidence>
<dbReference type="InParanoid" id="T1FRP7"/>
<dbReference type="SMART" id="SM00192">
    <property type="entry name" value="LDLa"/>
    <property type="match status" value="3"/>
</dbReference>
<evidence type="ECO:0000256" key="3">
    <source>
        <dbReference type="SAM" id="MobiDB-lite"/>
    </source>
</evidence>
<dbReference type="SUPFAM" id="SSF57424">
    <property type="entry name" value="LDL receptor-like module"/>
    <property type="match status" value="3"/>
</dbReference>
<dbReference type="PANTHER" id="PTHR24252:SF7">
    <property type="entry name" value="HYALIN"/>
    <property type="match status" value="1"/>
</dbReference>
<feature type="transmembrane region" description="Helical" evidence="4">
    <location>
        <begin position="80"/>
        <end position="100"/>
    </location>
</feature>
<feature type="disulfide bond" evidence="2">
    <location>
        <begin position="370"/>
        <end position="385"/>
    </location>
</feature>
<dbReference type="PRINTS" id="PR00261">
    <property type="entry name" value="LDLRECEPTOR"/>
</dbReference>
<feature type="disulfide bond" evidence="2">
    <location>
        <begin position="154"/>
        <end position="172"/>
    </location>
</feature>
<dbReference type="InterPro" id="IPR036055">
    <property type="entry name" value="LDL_receptor-like_sf"/>
</dbReference>
<dbReference type="Gene3D" id="4.10.400.10">
    <property type="entry name" value="Low-density Lipoprotein Receptor"/>
    <property type="match status" value="3"/>
</dbReference>
<dbReference type="PROSITE" id="PS50068">
    <property type="entry name" value="LDLRA_2"/>
    <property type="match status" value="3"/>
</dbReference>
<dbReference type="GO" id="GO:0005615">
    <property type="term" value="C:extracellular space"/>
    <property type="evidence" value="ECO:0000318"/>
    <property type="project" value="GO_Central"/>
</dbReference>
<dbReference type="EMBL" id="AMQM01002693">
    <property type="status" value="NOT_ANNOTATED_CDS"/>
    <property type="molecule type" value="Genomic_DNA"/>
</dbReference>
<dbReference type="InterPro" id="IPR009003">
    <property type="entry name" value="Peptidase_S1_PA"/>
</dbReference>
<proteinExistence type="predicted"/>
<evidence type="ECO:0000259" key="5">
    <source>
        <dbReference type="PROSITE" id="PS50240"/>
    </source>
</evidence>
<keyword evidence="8" id="KW-1185">Reference proteome</keyword>
<dbReference type="SMART" id="SM00020">
    <property type="entry name" value="Tryp_SPc"/>
    <property type="match status" value="1"/>
</dbReference>
<dbReference type="SUPFAM" id="SSF50494">
    <property type="entry name" value="Trypsin-like serine proteases"/>
    <property type="match status" value="2"/>
</dbReference>
<dbReference type="EMBL" id="AMQM01002692">
    <property type="status" value="NOT_ANNOTATED_CDS"/>
    <property type="molecule type" value="Genomic_DNA"/>
</dbReference>
<name>T1FRP7_HELRO</name>
<dbReference type="Pfam" id="PF00057">
    <property type="entry name" value="Ldl_recept_a"/>
    <property type="match status" value="2"/>
</dbReference>
<dbReference type="PROSITE" id="PS50240">
    <property type="entry name" value="TRYPSIN_DOM"/>
    <property type="match status" value="1"/>
</dbReference>
<evidence type="ECO:0000256" key="4">
    <source>
        <dbReference type="SAM" id="Phobius"/>
    </source>
</evidence>
<evidence type="ECO:0000256" key="2">
    <source>
        <dbReference type="PROSITE-ProRule" id="PRU00124"/>
    </source>
</evidence>
<dbReference type="CTD" id="20211494"/>
<dbReference type="CDD" id="cd00112">
    <property type="entry name" value="LDLa"/>
    <property type="match status" value="3"/>
</dbReference>
<dbReference type="InterPro" id="IPR023415">
    <property type="entry name" value="LDLR_class-A_CS"/>
</dbReference>
<gene>
    <name evidence="7" type="primary">20211494</name>
    <name evidence="6" type="ORF">HELRODRAFT_190121</name>
</gene>
<dbReference type="EMBL" id="KB095858">
    <property type="protein sequence ID" value="ESO10643.1"/>
    <property type="molecule type" value="Genomic_DNA"/>
</dbReference>
<protein>
    <recommendedName>
        <fullName evidence="5">Peptidase S1 domain-containing protein</fullName>
    </recommendedName>
</protein>
<feature type="disulfide bond" evidence="2">
    <location>
        <begin position="394"/>
        <end position="412"/>
    </location>
</feature>
<evidence type="ECO:0000256" key="1">
    <source>
        <dbReference type="ARBA" id="ARBA00023157"/>
    </source>
</evidence>
<dbReference type="GeneID" id="20211494"/>
<dbReference type="KEGG" id="hro:HELRODRAFT_190121"/>
<feature type="disulfide bond" evidence="2">
    <location>
        <begin position="147"/>
        <end position="159"/>
    </location>
</feature>
<reference evidence="7" key="3">
    <citation type="submission" date="2015-06" db="UniProtKB">
        <authorList>
            <consortium name="EnsemblMetazoa"/>
        </authorList>
    </citation>
    <scope>IDENTIFICATION</scope>
</reference>
<dbReference type="RefSeq" id="XP_009010912.1">
    <property type="nucleotide sequence ID" value="XM_009012664.1"/>
</dbReference>
<organism evidence="7 8">
    <name type="scientific">Helobdella robusta</name>
    <name type="common">Californian leech</name>
    <dbReference type="NCBI Taxonomy" id="6412"/>
    <lineage>
        <taxon>Eukaryota</taxon>
        <taxon>Metazoa</taxon>
        <taxon>Spiralia</taxon>
        <taxon>Lophotrochozoa</taxon>
        <taxon>Annelida</taxon>
        <taxon>Clitellata</taxon>
        <taxon>Hirudinea</taxon>
        <taxon>Rhynchobdellida</taxon>
        <taxon>Glossiphoniidae</taxon>
        <taxon>Helobdella</taxon>
    </lineage>
</organism>
<feature type="disulfide bond" evidence="2">
    <location>
        <begin position="387"/>
        <end position="399"/>
    </location>
</feature>
<dbReference type="OrthoDB" id="5565075at2759"/>
<feature type="disulfide bond" evidence="2">
    <location>
        <begin position="166"/>
        <end position="181"/>
    </location>
</feature>
<comment type="caution">
    <text evidence="2">Lacks conserved residue(s) required for the propagation of feature annotation.</text>
</comment>
<accession>T1FRP7</accession>
<dbReference type="EMBL" id="AMQM01002694">
    <property type="status" value="NOT_ANNOTATED_CDS"/>
    <property type="molecule type" value="Genomic_DNA"/>
</dbReference>
<dbReference type="OMA" id="ARIDACY"/>
<dbReference type="Gene3D" id="2.40.10.10">
    <property type="entry name" value="Trypsin-like serine proteases"/>
    <property type="match status" value="3"/>
</dbReference>
<feature type="domain" description="Peptidase S1" evidence="5">
    <location>
        <begin position="459"/>
        <end position="675"/>
    </location>
</feature>
<dbReference type="GO" id="GO:0006508">
    <property type="term" value="P:proteolysis"/>
    <property type="evidence" value="ECO:0000318"/>
    <property type="project" value="GO_Central"/>
</dbReference>
<keyword evidence="4" id="KW-1133">Transmembrane helix</keyword>
<dbReference type="Proteomes" id="UP000015101">
    <property type="component" value="Unassembled WGS sequence"/>
</dbReference>
<dbReference type="AlphaFoldDB" id="T1FRP7"/>
<dbReference type="HOGENOM" id="CLU_405602_0_0_1"/>
<dbReference type="PROSITE" id="PS01209">
    <property type="entry name" value="LDLRA_1"/>
    <property type="match status" value="2"/>
</dbReference>
<dbReference type="InterPro" id="IPR043504">
    <property type="entry name" value="Peptidase_S1_PA_chymotrypsin"/>
</dbReference>
<keyword evidence="4" id="KW-0812">Transmembrane</keyword>
<dbReference type="InterPro" id="IPR001254">
    <property type="entry name" value="Trypsin_dom"/>
</dbReference>
<dbReference type="GO" id="GO:0004252">
    <property type="term" value="F:serine-type endopeptidase activity"/>
    <property type="evidence" value="ECO:0000318"/>
    <property type="project" value="GO_Central"/>
</dbReference>
<feature type="region of interest" description="Disordered" evidence="3">
    <location>
        <begin position="1"/>
        <end position="33"/>
    </location>
</feature>
<reference evidence="8" key="1">
    <citation type="submission" date="2012-12" db="EMBL/GenBank/DDBJ databases">
        <authorList>
            <person name="Hellsten U."/>
            <person name="Grimwood J."/>
            <person name="Chapman J.A."/>
            <person name="Shapiro H."/>
            <person name="Aerts A."/>
            <person name="Otillar R.P."/>
            <person name="Terry A.Y."/>
            <person name="Boore J.L."/>
            <person name="Simakov O."/>
            <person name="Marletaz F."/>
            <person name="Cho S.-J."/>
            <person name="Edsinger-Gonzales E."/>
            <person name="Havlak P."/>
            <person name="Kuo D.-H."/>
            <person name="Larsson T."/>
            <person name="Lv J."/>
            <person name="Arendt D."/>
            <person name="Savage R."/>
            <person name="Osoegawa K."/>
            <person name="de Jong P."/>
            <person name="Lindberg D.R."/>
            <person name="Seaver E.C."/>
            <person name="Weisblat D.A."/>
            <person name="Putnam N.H."/>
            <person name="Grigoriev I.V."/>
            <person name="Rokhsar D.S."/>
        </authorList>
    </citation>
    <scope>NUCLEOTIDE SEQUENCE</scope>
</reference>
<sequence>MKSMKSNFPMLGDDVVKSRHDSVKPPASSQSGDAGLDIKIIKLKTQTINEIETETNPNQKSTEFVLEPTRKFNLMRFIKFGLISTISISFASFIVIIVLARIDACYAYDRVYYCNVTKKCLRSNHICNKFVDCPGADYDYDENNCVCAKEEYKCNGSRCISRDFLCDDVRDCPRGDDEKNCAATVCGQRQLQRNSATTFSNTSHPYFSNPISVPKEFWPWFASLYFNGSLVCSAIVVSRLSVLAGGHCVENNTNNVVFIKLKKPILYNPSIQPICLPGNGNDDVIKSRVCVASDSGGPVMCANDQKKWTIHGFIDTFADKNDSAIVKSCRLILAINVQRHVKWIDKTCLAFDYQYTCNLTGACLRRYQICNRYQDCPDDSDESKCDCSTKEYKCNLGRCIPRQYLCDQVQDCKDGDDEEELHSCKNGVLKIMCENQDCGTRNFTRSAMEMNLTNPSPYIINGVRSNRGAWPWYAGLYYKNSLYCGGSIIVKVGGYPVLRNKDLGLEVDKVSIFNNAMLDASDNPKDDVGIIQLKKPLKYNWDIQPVCLIETWMKEQAMKLCIDIGHGLLSSTLLQARMSIQPFSFCTSFSENLELQDTDKQLCLGVNRGEKSESGLCSGDSGGPLICTMDRQVWYVTGINSYVLGKNIDLAKYKCIISIVYRVRPYVNWLKRFIEEED</sequence>
<dbReference type="Pfam" id="PF00089">
    <property type="entry name" value="Trypsin"/>
    <property type="match status" value="1"/>
</dbReference>
<dbReference type="eggNOG" id="KOG3627">
    <property type="taxonomic scope" value="Eukaryota"/>
</dbReference>
<dbReference type="PANTHER" id="PTHR24252">
    <property type="entry name" value="ACROSIN-RELATED"/>
    <property type="match status" value="1"/>
</dbReference>
<reference evidence="6 8" key="2">
    <citation type="journal article" date="2013" name="Nature">
        <title>Insights into bilaterian evolution from three spiralian genomes.</title>
        <authorList>
            <person name="Simakov O."/>
            <person name="Marletaz F."/>
            <person name="Cho S.J."/>
            <person name="Edsinger-Gonzales E."/>
            <person name="Havlak P."/>
            <person name="Hellsten U."/>
            <person name="Kuo D.H."/>
            <person name="Larsson T."/>
            <person name="Lv J."/>
            <person name="Arendt D."/>
            <person name="Savage R."/>
            <person name="Osoegawa K."/>
            <person name="de Jong P."/>
            <person name="Grimwood J."/>
            <person name="Chapman J.A."/>
            <person name="Shapiro H."/>
            <person name="Aerts A."/>
            <person name="Otillar R.P."/>
            <person name="Terry A.Y."/>
            <person name="Boore J.L."/>
            <person name="Grigoriev I.V."/>
            <person name="Lindberg D.R."/>
            <person name="Seaver E.C."/>
            <person name="Weisblat D.A."/>
            <person name="Putnam N.H."/>
            <person name="Rokhsar D.S."/>
        </authorList>
    </citation>
    <scope>NUCLEOTIDE SEQUENCE</scope>
</reference>
<keyword evidence="4" id="KW-0472">Membrane</keyword>
<dbReference type="STRING" id="6412.T1FRP7"/>